<proteinExistence type="predicted"/>
<dbReference type="Proteomes" id="UP000652761">
    <property type="component" value="Unassembled WGS sequence"/>
</dbReference>
<accession>A0A843XV46</accession>
<dbReference type="AlphaFoldDB" id="A0A843XV46"/>
<feature type="transmembrane region" description="Helical" evidence="3">
    <location>
        <begin position="16"/>
        <end position="45"/>
    </location>
</feature>
<evidence type="ECO:0000313" key="4">
    <source>
        <dbReference type="EMBL" id="MQM23013.1"/>
    </source>
</evidence>
<name>A0A843XV46_COLES</name>
<evidence type="ECO:0000256" key="3">
    <source>
        <dbReference type="SAM" id="Phobius"/>
    </source>
</evidence>
<dbReference type="PANTHER" id="PTHR31234:SF66">
    <property type="entry name" value="LATE EMBRYOGENESIS ABUNDANT PROTEIN"/>
    <property type="match status" value="1"/>
</dbReference>
<evidence type="ECO:0000313" key="5">
    <source>
        <dbReference type="Proteomes" id="UP000652761"/>
    </source>
</evidence>
<gene>
    <name evidence="4" type="ORF">Taro_056074</name>
</gene>
<keyword evidence="5" id="KW-1185">Reference proteome</keyword>
<organism evidence="4 5">
    <name type="scientific">Colocasia esculenta</name>
    <name type="common">Wild taro</name>
    <name type="synonym">Arum esculentum</name>
    <dbReference type="NCBI Taxonomy" id="4460"/>
    <lineage>
        <taxon>Eukaryota</taxon>
        <taxon>Viridiplantae</taxon>
        <taxon>Streptophyta</taxon>
        <taxon>Embryophyta</taxon>
        <taxon>Tracheophyta</taxon>
        <taxon>Spermatophyta</taxon>
        <taxon>Magnoliopsida</taxon>
        <taxon>Liliopsida</taxon>
        <taxon>Araceae</taxon>
        <taxon>Aroideae</taxon>
        <taxon>Colocasieae</taxon>
        <taxon>Colocasia</taxon>
    </lineage>
</organism>
<dbReference type="GO" id="GO:0098542">
    <property type="term" value="P:defense response to other organism"/>
    <property type="evidence" value="ECO:0007669"/>
    <property type="project" value="InterPro"/>
</dbReference>
<protein>
    <recommendedName>
        <fullName evidence="6">Late embryogenesis abundant protein LEA-2 subgroup domain-containing protein</fullName>
    </recommendedName>
</protein>
<keyword evidence="3" id="KW-1133">Transmembrane helix</keyword>
<dbReference type="OrthoDB" id="1875580at2759"/>
<evidence type="ECO:0008006" key="6">
    <source>
        <dbReference type="Google" id="ProtNLM"/>
    </source>
</evidence>
<comment type="caution">
    <text evidence="4">The sequence shown here is derived from an EMBL/GenBank/DDBJ whole genome shotgun (WGS) entry which is preliminary data.</text>
</comment>
<evidence type="ECO:0000256" key="2">
    <source>
        <dbReference type="ARBA" id="ARBA00023136"/>
    </source>
</evidence>
<dbReference type="PANTHER" id="PTHR31234">
    <property type="entry name" value="LATE EMBRYOGENESIS ABUNDANT (LEA) HYDROXYPROLINE-RICH GLYCOPROTEIN FAMILY"/>
    <property type="match status" value="1"/>
</dbReference>
<dbReference type="SMR" id="A0A843XV46"/>
<dbReference type="EMBL" id="NMUH01014748">
    <property type="protein sequence ID" value="MQM23013.1"/>
    <property type="molecule type" value="Genomic_DNA"/>
</dbReference>
<comment type="subcellular location">
    <subcellularLocation>
        <location evidence="1">Membrane</location>
    </subcellularLocation>
</comment>
<evidence type="ECO:0000256" key="1">
    <source>
        <dbReference type="ARBA" id="ARBA00004370"/>
    </source>
</evidence>
<keyword evidence="2 3" id="KW-0472">Membrane</keyword>
<sequence>MIKQQRILKPRRTKPLVWVFASVCAALALAVVVAGAAVISVYLAYRPKAPVVRVVSTHLDHLAYDQQEGLLDVLLTVDMEAANPNGRTAAAFSAAEFDLLFARTTTIARLRADAFEVPKNGTLPLHYVVASSGAKLEEGGMEKMQVGLRRGLIELSLRGRARTRWRVGLLPVKLWTHLDCELHYFFPNGSSPDLKDCTSKSH</sequence>
<dbReference type="GO" id="GO:0005886">
    <property type="term" value="C:plasma membrane"/>
    <property type="evidence" value="ECO:0007669"/>
    <property type="project" value="TreeGrafter"/>
</dbReference>
<keyword evidence="3" id="KW-0812">Transmembrane</keyword>
<reference evidence="4" key="1">
    <citation type="submission" date="2017-07" db="EMBL/GenBank/DDBJ databases">
        <title>Taro Niue Genome Assembly and Annotation.</title>
        <authorList>
            <person name="Atibalentja N."/>
            <person name="Keating K."/>
            <person name="Fields C.J."/>
        </authorList>
    </citation>
    <scope>NUCLEOTIDE SEQUENCE</scope>
    <source>
        <strain evidence="4">Niue_2</strain>
        <tissue evidence="4">Leaf</tissue>
    </source>
</reference>
<dbReference type="InterPro" id="IPR044839">
    <property type="entry name" value="NDR1-like"/>
</dbReference>